<evidence type="ECO:0000313" key="2">
    <source>
        <dbReference type="EMBL" id="MFB9578126.1"/>
    </source>
</evidence>
<dbReference type="SUPFAM" id="SSF47413">
    <property type="entry name" value="lambda repressor-like DNA-binding domains"/>
    <property type="match status" value="1"/>
</dbReference>
<dbReference type="Pfam" id="PF13560">
    <property type="entry name" value="HTH_31"/>
    <property type="match status" value="1"/>
</dbReference>
<proteinExistence type="predicted"/>
<accession>A0ABV5RJU3</accession>
<organism evidence="2 3">
    <name type="scientific">Streptomyces yanii</name>
    <dbReference type="NCBI Taxonomy" id="78510"/>
    <lineage>
        <taxon>Bacteria</taxon>
        <taxon>Bacillati</taxon>
        <taxon>Actinomycetota</taxon>
        <taxon>Actinomycetes</taxon>
        <taxon>Kitasatosporales</taxon>
        <taxon>Streptomycetaceae</taxon>
        <taxon>Streptomyces</taxon>
    </lineage>
</organism>
<dbReference type="PROSITE" id="PS50943">
    <property type="entry name" value="HTH_CROC1"/>
    <property type="match status" value="1"/>
</dbReference>
<sequence>MGRVGPVVAGESSGSVVRRILLGSQLRRLRDSRGITREAAGYSIRASESKISRMELGRVSFKARDVEDLLTLYGVTDEVERDSLLGLAREANVAGWWHSYGDVLPGWFQTYIGLEGAASLIRIYEVQFVHGLLQTEAYAHAVVSRGMSGAPAVEIDRRVALRLERQKVLVSERAPSFHAVLDEAALRRPYGEREVMRAQLRHLIEMSEQPNITLQVMPFSFGGHAGESGSFTMLRFPESDLSDIVYLEQLTSALYLDKAEEVAQYEKAMTRLHHDSPGPEESRDLLRGLLQLS</sequence>
<dbReference type="Proteomes" id="UP001589710">
    <property type="component" value="Unassembled WGS sequence"/>
</dbReference>
<dbReference type="RefSeq" id="WP_345517459.1">
    <property type="nucleotide sequence ID" value="NZ_BAAAXD010000045.1"/>
</dbReference>
<dbReference type="SMART" id="SM00530">
    <property type="entry name" value="HTH_XRE"/>
    <property type="match status" value="1"/>
</dbReference>
<dbReference type="InterPro" id="IPR043917">
    <property type="entry name" value="DUF5753"/>
</dbReference>
<reference evidence="2 3" key="1">
    <citation type="submission" date="2024-09" db="EMBL/GenBank/DDBJ databases">
        <authorList>
            <person name="Sun Q."/>
            <person name="Mori K."/>
        </authorList>
    </citation>
    <scope>NUCLEOTIDE SEQUENCE [LARGE SCALE GENOMIC DNA]</scope>
    <source>
        <strain evidence="2 3">JCM 3331</strain>
    </source>
</reference>
<dbReference type="CDD" id="cd00093">
    <property type="entry name" value="HTH_XRE"/>
    <property type="match status" value="1"/>
</dbReference>
<protein>
    <submittedName>
        <fullName evidence="2">Helix-turn-helix domain-containing protein</fullName>
    </submittedName>
</protein>
<evidence type="ECO:0000313" key="3">
    <source>
        <dbReference type="Proteomes" id="UP001589710"/>
    </source>
</evidence>
<dbReference type="InterPro" id="IPR010982">
    <property type="entry name" value="Lambda_DNA-bd_dom_sf"/>
</dbReference>
<dbReference type="Gene3D" id="1.10.260.40">
    <property type="entry name" value="lambda repressor-like DNA-binding domains"/>
    <property type="match status" value="1"/>
</dbReference>
<dbReference type="EMBL" id="JBHMCG010000165">
    <property type="protein sequence ID" value="MFB9578126.1"/>
    <property type="molecule type" value="Genomic_DNA"/>
</dbReference>
<comment type="caution">
    <text evidence="2">The sequence shown here is derived from an EMBL/GenBank/DDBJ whole genome shotgun (WGS) entry which is preliminary data.</text>
</comment>
<evidence type="ECO:0000259" key="1">
    <source>
        <dbReference type="PROSITE" id="PS50943"/>
    </source>
</evidence>
<dbReference type="Pfam" id="PF19054">
    <property type="entry name" value="DUF5753"/>
    <property type="match status" value="1"/>
</dbReference>
<gene>
    <name evidence="2" type="ORF">ACFFTL_39150</name>
</gene>
<keyword evidence="3" id="KW-1185">Reference proteome</keyword>
<name>A0ABV5RJU3_9ACTN</name>
<dbReference type="InterPro" id="IPR001387">
    <property type="entry name" value="Cro/C1-type_HTH"/>
</dbReference>
<feature type="domain" description="HTH cro/C1-type" evidence="1">
    <location>
        <begin position="26"/>
        <end position="79"/>
    </location>
</feature>